<evidence type="ECO:0000256" key="2">
    <source>
        <dbReference type="PROSITE-ProRule" id="PRU00335"/>
    </source>
</evidence>
<dbReference type="EMBL" id="FOKK01000006">
    <property type="protein sequence ID" value="SFB27493.1"/>
    <property type="molecule type" value="Genomic_DNA"/>
</dbReference>
<dbReference type="GO" id="GO:0003677">
    <property type="term" value="F:DNA binding"/>
    <property type="evidence" value="ECO:0007669"/>
    <property type="project" value="UniProtKB-UniRule"/>
</dbReference>
<keyword evidence="5" id="KW-1185">Reference proteome</keyword>
<keyword evidence="1 2" id="KW-0238">DNA-binding</keyword>
<dbReference type="InterPro" id="IPR009057">
    <property type="entry name" value="Homeodomain-like_sf"/>
</dbReference>
<dbReference type="InterPro" id="IPR001647">
    <property type="entry name" value="HTH_TetR"/>
</dbReference>
<evidence type="ECO:0000313" key="5">
    <source>
        <dbReference type="Proteomes" id="UP000198790"/>
    </source>
</evidence>
<evidence type="ECO:0000313" key="4">
    <source>
        <dbReference type="EMBL" id="SFB27493.1"/>
    </source>
</evidence>
<accession>A0A1I0ZTH1</accession>
<dbReference type="PANTHER" id="PTHR43479">
    <property type="entry name" value="ACREF/ENVCD OPERON REPRESSOR-RELATED"/>
    <property type="match status" value="1"/>
</dbReference>
<dbReference type="InterPro" id="IPR025722">
    <property type="entry name" value="TetR"/>
</dbReference>
<dbReference type="STRING" id="237018.SAMN04489723_106226"/>
<protein>
    <submittedName>
        <fullName evidence="4">DNA-binding transcriptional regulator, AcrR family</fullName>
    </submittedName>
</protein>
<name>A0A1I0ZTH1_9BACT</name>
<dbReference type="Pfam" id="PF00440">
    <property type="entry name" value="TetR_N"/>
    <property type="match status" value="1"/>
</dbReference>
<sequence length="221" mass="26233">MDKAPKMKTKEKIQLMAIKLFNESGIQTITSRHIAGEMGISHGNLDYHYKNKEELLLAIYEKMRSDLSDNYSIRKENTSPLEHLHLLLLRLEKFQYQYRFFNLDVLEISRSYPQVNTLLQQTFELRKKQMETLLDEFMAEGYLIPTEPGSMEQIQHIIRIIITFWVSKQEVLTTYKFNEKGQMTRSIWTIIKPYLNDRGKEEQANIIDKYGYAHKESTNEE</sequence>
<dbReference type="Proteomes" id="UP000198790">
    <property type="component" value="Unassembled WGS sequence"/>
</dbReference>
<evidence type="ECO:0000259" key="3">
    <source>
        <dbReference type="PROSITE" id="PS50977"/>
    </source>
</evidence>
<gene>
    <name evidence="4" type="ORF">SAMN04489723_106226</name>
</gene>
<evidence type="ECO:0000256" key="1">
    <source>
        <dbReference type="ARBA" id="ARBA00023125"/>
    </source>
</evidence>
<dbReference type="PRINTS" id="PR00455">
    <property type="entry name" value="HTHTETR"/>
</dbReference>
<proteinExistence type="predicted"/>
<dbReference type="SUPFAM" id="SSF46689">
    <property type="entry name" value="Homeodomain-like"/>
    <property type="match status" value="1"/>
</dbReference>
<dbReference type="OrthoDB" id="9785164at2"/>
<dbReference type="PROSITE" id="PS50977">
    <property type="entry name" value="HTH_TETR_2"/>
    <property type="match status" value="1"/>
</dbReference>
<dbReference type="Gene3D" id="1.10.357.10">
    <property type="entry name" value="Tetracycline Repressor, domain 2"/>
    <property type="match status" value="1"/>
</dbReference>
<organism evidence="4 5">
    <name type="scientific">Algoriphagus aquimarinus</name>
    <dbReference type="NCBI Taxonomy" id="237018"/>
    <lineage>
        <taxon>Bacteria</taxon>
        <taxon>Pseudomonadati</taxon>
        <taxon>Bacteroidota</taxon>
        <taxon>Cytophagia</taxon>
        <taxon>Cytophagales</taxon>
        <taxon>Cyclobacteriaceae</taxon>
        <taxon>Algoriphagus</taxon>
    </lineage>
</organism>
<feature type="domain" description="HTH tetR-type" evidence="3">
    <location>
        <begin position="7"/>
        <end position="67"/>
    </location>
</feature>
<reference evidence="4 5" key="1">
    <citation type="submission" date="2016-10" db="EMBL/GenBank/DDBJ databases">
        <authorList>
            <person name="de Groot N.N."/>
        </authorList>
    </citation>
    <scope>NUCLEOTIDE SEQUENCE [LARGE SCALE GENOMIC DNA]</scope>
    <source>
        <strain evidence="4 5">DSM 23399</strain>
    </source>
</reference>
<dbReference type="PANTHER" id="PTHR43479:SF12">
    <property type="entry name" value="TRANSCRIPTIONAL REGULATORY PROTEIN"/>
    <property type="match status" value="1"/>
</dbReference>
<dbReference type="AlphaFoldDB" id="A0A1I0ZTH1"/>
<feature type="DNA-binding region" description="H-T-H motif" evidence="2">
    <location>
        <begin position="30"/>
        <end position="49"/>
    </location>
</feature>
<dbReference type="Pfam" id="PF13972">
    <property type="entry name" value="TetR"/>
    <property type="match status" value="1"/>
</dbReference>
<dbReference type="InterPro" id="IPR050624">
    <property type="entry name" value="HTH-type_Tx_Regulator"/>
</dbReference>